<evidence type="ECO:0000313" key="2">
    <source>
        <dbReference type="Proteomes" id="UP000182241"/>
    </source>
</evidence>
<name>A0A1H5BTQ8_TSUTY</name>
<evidence type="ECO:0000313" key="1">
    <source>
        <dbReference type="EMBL" id="SED57969.1"/>
    </source>
</evidence>
<keyword evidence="2" id="KW-1185">Reference proteome</keyword>
<gene>
    <name evidence="1" type="ORF">SAMN04489793_5234</name>
</gene>
<dbReference type="RefSeq" id="WP_074850849.1">
    <property type="nucleotide sequence ID" value="NZ_CBDRGN010000002.1"/>
</dbReference>
<dbReference type="Proteomes" id="UP000182241">
    <property type="component" value="Unassembled WGS sequence"/>
</dbReference>
<accession>A0A1H5BTQ8</accession>
<protein>
    <submittedName>
        <fullName evidence="1">Uncharacterized protein</fullName>
    </submittedName>
</protein>
<organism evidence="1 2">
    <name type="scientific">Tsukamurella tyrosinosolvens</name>
    <dbReference type="NCBI Taxonomy" id="57704"/>
    <lineage>
        <taxon>Bacteria</taxon>
        <taxon>Bacillati</taxon>
        <taxon>Actinomycetota</taxon>
        <taxon>Actinomycetes</taxon>
        <taxon>Mycobacteriales</taxon>
        <taxon>Tsukamurellaceae</taxon>
        <taxon>Tsukamurella</taxon>
    </lineage>
</organism>
<dbReference type="KEGG" id="tsm:ASU32_22355"/>
<reference evidence="2" key="1">
    <citation type="submission" date="2016-10" db="EMBL/GenBank/DDBJ databases">
        <authorList>
            <person name="Varghese N."/>
            <person name="Submissions S."/>
        </authorList>
    </citation>
    <scope>NUCLEOTIDE SEQUENCE [LARGE SCALE GENOMIC DNA]</scope>
    <source>
        <strain evidence="2">DSM 44234</strain>
    </source>
</reference>
<dbReference type="EMBL" id="FNSA01000003">
    <property type="protein sequence ID" value="SED57969.1"/>
    <property type="molecule type" value="Genomic_DNA"/>
</dbReference>
<sequence length="116" mass="12801">MPLVDITCSPNVTDPQKRRLSSELPHQVSVAVECSDEPYDGDLQPGDVIIRFHDPSPFDRFDLDILVEVHSKWFEDRAANRASRAAAILAAVESIAPSCTAGVYLSLPHVAWDQSE</sequence>
<proteinExistence type="predicted"/>
<dbReference type="OrthoDB" id="3787369at2"/>
<dbReference type="AlphaFoldDB" id="A0A1H5BTQ8"/>